<organism evidence="1 2">
    <name type="scientific">Solanum commersonii</name>
    <name type="common">Commerson's wild potato</name>
    <name type="synonym">Commerson's nightshade</name>
    <dbReference type="NCBI Taxonomy" id="4109"/>
    <lineage>
        <taxon>Eukaryota</taxon>
        <taxon>Viridiplantae</taxon>
        <taxon>Streptophyta</taxon>
        <taxon>Embryophyta</taxon>
        <taxon>Tracheophyta</taxon>
        <taxon>Spermatophyta</taxon>
        <taxon>Magnoliopsida</taxon>
        <taxon>eudicotyledons</taxon>
        <taxon>Gunneridae</taxon>
        <taxon>Pentapetalae</taxon>
        <taxon>asterids</taxon>
        <taxon>lamiids</taxon>
        <taxon>Solanales</taxon>
        <taxon>Solanaceae</taxon>
        <taxon>Solanoideae</taxon>
        <taxon>Solaneae</taxon>
        <taxon>Solanum</taxon>
    </lineage>
</organism>
<dbReference type="Proteomes" id="UP000824120">
    <property type="component" value="Chromosome 5"/>
</dbReference>
<sequence length="75" mass="8716">MNNHWHSNLKDESELPIAEGLRSLVPCELAWRIRIKERRNDLCSLIRLCFDGVHHDQCQRRDVAAGSALVMEQSF</sequence>
<keyword evidence="2" id="KW-1185">Reference proteome</keyword>
<comment type="caution">
    <text evidence="1">The sequence shown here is derived from an EMBL/GenBank/DDBJ whole genome shotgun (WGS) entry which is preliminary data.</text>
</comment>
<name>A0A9J5Z7W3_SOLCO</name>
<reference evidence="1 2" key="1">
    <citation type="submission" date="2020-09" db="EMBL/GenBank/DDBJ databases">
        <title>De no assembly of potato wild relative species, Solanum commersonii.</title>
        <authorList>
            <person name="Cho K."/>
        </authorList>
    </citation>
    <scope>NUCLEOTIDE SEQUENCE [LARGE SCALE GENOMIC DNA]</scope>
    <source>
        <strain evidence="1">LZ3.2</strain>
        <tissue evidence="1">Leaf</tissue>
    </source>
</reference>
<dbReference type="AlphaFoldDB" id="A0A9J5Z7W3"/>
<gene>
    <name evidence="1" type="ORF">H5410_029040</name>
</gene>
<protein>
    <submittedName>
        <fullName evidence="1">Uncharacterized protein</fullName>
    </submittedName>
</protein>
<proteinExistence type="predicted"/>
<evidence type="ECO:0000313" key="2">
    <source>
        <dbReference type="Proteomes" id="UP000824120"/>
    </source>
</evidence>
<evidence type="ECO:0000313" key="1">
    <source>
        <dbReference type="EMBL" id="KAG5607548.1"/>
    </source>
</evidence>
<dbReference type="EMBL" id="JACXVP010000005">
    <property type="protein sequence ID" value="KAG5607548.1"/>
    <property type="molecule type" value="Genomic_DNA"/>
</dbReference>
<accession>A0A9J5Z7W3</accession>